<accession>A0A329TTM8</accession>
<feature type="domain" description="Flavoprotein" evidence="1">
    <location>
        <begin position="10"/>
        <end position="168"/>
    </location>
</feature>
<dbReference type="Gene3D" id="3.40.50.1950">
    <property type="entry name" value="Flavin prenyltransferase-like"/>
    <property type="match status" value="1"/>
</dbReference>
<dbReference type="InterPro" id="IPR003382">
    <property type="entry name" value="Flavoprotein"/>
</dbReference>
<name>A0A329TTM8_9FIRM</name>
<reference evidence="3 5" key="1">
    <citation type="submission" date="2018-02" db="EMBL/GenBank/DDBJ databases">
        <title>Complete genome sequencing of Faecalibacterium prausnitzii strains isolated from the human gut.</title>
        <authorList>
            <person name="Fitzgerald B.C."/>
            <person name="Shkoporov A.N."/>
            <person name="Ross P.R."/>
            <person name="Hill C."/>
        </authorList>
    </citation>
    <scope>NUCLEOTIDE SEQUENCE [LARGE SCALE GENOMIC DNA]</scope>
    <source>
        <strain evidence="3 5">APC942/32-1</strain>
    </source>
</reference>
<dbReference type="OrthoDB" id="9792688at2"/>
<dbReference type="AlphaFoldDB" id="A0A329TTM8"/>
<reference evidence="4 6" key="2">
    <citation type="submission" date="2018-08" db="EMBL/GenBank/DDBJ databases">
        <title>A genome reference for cultivated species of the human gut microbiota.</title>
        <authorList>
            <person name="Zou Y."/>
            <person name="Xue W."/>
            <person name="Luo G."/>
        </authorList>
    </citation>
    <scope>NUCLEOTIDE SEQUENCE [LARGE SCALE GENOMIC DNA]</scope>
    <source>
        <strain evidence="4 6">AF32-8AC</strain>
    </source>
</reference>
<sequence length="196" mass="21041">MIEKKRRCAAFAVCGSFCTLEAALDAARALRGQGWELLPVMSFAAGQDTRFGRASGWRHQLEGLTGRPVLDTLQAVEPLGPRHLADALVIAPCTGATLARLAEGLSDTPVTLAAKSLLRVGCPVVIAVSTNDGLGASGENIARLYQRKHYYFVPYGQDDPNTKPQSLKARFELLPQTLEAALEGRQLQPVLQCPCG</sequence>
<dbReference type="InterPro" id="IPR036551">
    <property type="entry name" value="Flavin_trans-like"/>
</dbReference>
<evidence type="ECO:0000313" key="5">
    <source>
        <dbReference type="Proteomes" id="UP000251144"/>
    </source>
</evidence>
<dbReference type="Proteomes" id="UP000251144">
    <property type="component" value="Unassembled WGS sequence"/>
</dbReference>
<dbReference type="GO" id="GO:0003824">
    <property type="term" value="F:catalytic activity"/>
    <property type="evidence" value="ECO:0007669"/>
    <property type="project" value="InterPro"/>
</dbReference>
<dbReference type="Proteomes" id="UP000260991">
    <property type="component" value="Unassembled WGS sequence"/>
</dbReference>
<dbReference type="Pfam" id="PF02441">
    <property type="entry name" value="Flavoprotein"/>
    <property type="match status" value="1"/>
</dbReference>
<evidence type="ECO:0000313" key="4">
    <source>
        <dbReference type="EMBL" id="RGB90821.1"/>
    </source>
</evidence>
<protein>
    <submittedName>
        <fullName evidence="3">Dipicolinate synthase subunit B</fullName>
    </submittedName>
</protein>
<dbReference type="SUPFAM" id="SSF52507">
    <property type="entry name" value="Homo-oligomeric flavin-containing Cys decarboxylases, HFCD"/>
    <property type="match status" value="1"/>
</dbReference>
<gene>
    <name evidence="3" type="ORF">C4N26_11690</name>
    <name evidence="4" type="ORF">DWZ46_09875</name>
    <name evidence="2" type="ORF">KHW66_05360</name>
</gene>
<dbReference type="EMBL" id="JAGZAM010000008">
    <property type="protein sequence ID" value="MBS5687476.1"/>
    <property type="molecule type" value="Genomic_DNA"/>
</dbReference>
<organism evidence="3 5">
    <name type="scientific">Faecalibacterium prausnitzii</name>
    <dbReference type="NCBI Taxonomy" id="853"/>
    <lineage>
        <taxon>Bacteria</taxon>
        <taxon>Bacillati</taxon>
        <taxon>Bacillota</taxon>
        <taxon>Clostridia</taxon>
        <taxon>Eubacteriales</taxon>
        <taxon>Oscillospiraceae</taxon>
        <taxon>Faecalibacterium</taxon>
    </lineage>
</organism>
<comment type="caution">
    <text evidence="3">The sequence shown here is derived from an EMBL/GenBank/DDBJ whole genome shotgun (WGS) entry which is preliminary data.</text>
</comment>
<evidence type="ECO:0000313" key="2">
    <source>
        <dbReference type="EMBL" id="MBS5687476.1"/>
    </source>
</evidence>
<dbReference type="RefSeq" id="WP_015565272.1">
    <property type="nucleotide sequence ID" value="NZ_CP065376.1"/>
</dbReference>
<dbReference type="EMBL" id="PRLB01000013">
    <property type="protein sequence ID" value="RAW53221.1"/>
    <property type="molecule type" value="Genomic_DNA"/>
</dbReference>
<dbReference type="EMBL" id="QVER01000011">
    <property type="protein sequence ID" value="RGB90821.1"/>
    <property type="molecule type" value="Genomic_DNA"/>
</dbReference>
<reference evidence="2" key="3">
    <citation type="submission" date="2021-02" db="EMBL/GenBank/DDBJ databases">
        <title>Infant gut strain persistence is associated with maternal origin, phylogeny, and functional potential including surface adhesion and iron acquisition.</title>
        <authorList>
            <person name="Lou Y.C."/>
        </authorList>
    </citation>
    <scope>NUCLEOTIDE SEQUENCE</scope>
    <source>
        <strain evidence="2">L3_101_367G1_dasL3_101_367G1_metabat.metabat.26</strain>
    </source>
</reference>
<dbReference type="Proteomes" id="UP000733372">
    <property type="component" value="Unassembled WGS sequence"/>
</dbReference>
<evidence type="ECO:0000259" key="1">
    <source>
        <dbReference type="Pfam" id="PF02441"/>
    </source>
</evidence>
<evidence type="ECO:0000313" key="3">
    <source>
        <dbReference type="EMBL" id="RAW53221.1"/>
    </source>
</evidence>
<evidence type="ECO:0000313" key="6">
    <source>
        <dbReference type="Proteomes" id="UP000260991"/>
    </source>
</evidence>
<proteinExistence type="predicted"/>
<dbReference type="NCBIfam" id="NF006161">
    <property type="entry name" value="PRK08305.1"/>
    <property type="match status" value="1"/>
</dbReference>